<dbReference type="Gene3D" id="3.40.50.2000">
    <property type="entry name" value="Glycogen Phosphorylase B"/>
    <property type="match status" value="2"/>
</dbReference>
<reference evidence="3 4" key="1">
    <citation type="submission" date="2016-10" db="EMBL/GenBank/DDBJ databases">
        <authorList>
            <person name="de Groot N.N."/>
        </authorList>
    </citation>
    <scope>NUCLEOTIDE SEQUENCE [LARGE SCALE GENOMIC DNA]</scope>
    <source>
        <strain evidence="3 4">CPCC 100156</strain>
    </source>
</reference>
<dbReference type="Pfam" id="PF00534">
    <property type="entry name" value="Glycos_transf_1"/>
    <property type="match status" value="1"/>
</dbReference>
<accession>A0A1G7CG07</accession>
<dbReference type="SUPFAM" id="SSF53756">
    <property type="entry name" value="UDP-Glycosyltransferase/glycogen phosphorylase"/>
    <property type="match status" value="1"/>
</dbReference>
<dbReference type="PANTHER" id="PTHR45947">
    <property type="entry name" value="SULFOQUINOVOSYL TRANSFERASE SQD2"/>
    <property type="match status" value="1"/>
</dbReference>
<dbReference type="AlphaFoldDB" id="A0A1G7CG07"/>
<dbReference type="EMBL" id="FMZX01000032">
    <property type="protein sequence ID" value="SDE38324.1"/>
    <property type="molecule type" value="Genomic_DNA"/>
</dbReference>
<dbReference type="OrthoDB" id="5443996at2"/>
<sequence>MPDAPGRLWLVTRVYGPDEGGVQTYAEEVARAYVALGWQVTLFAKSSAGPRRETDGRLTLIDVGPGSKLQVYVRLRRAMAAAWRDGERPEAIHACTWRAAIPALFFRRRLIVTVHGREIGRPRGLAFRLMRLVLASSERIVAVSETTRELLLRRLPQFGARCIIAWNGISTTAISAPGTSRTGQGEPRILTLCRLVPRKNIATAVRAAASCYDRGLRYHYRIAGRGPQSAEIQRAIDASAAGSRIALLGYVDDRQREAEFRQADIFLHPQLALEAGDEVEGFGISVADAMAHGLVCIVGVEGGPAELIQHGVTGFVVDARSEAAIAAMLDRLILDPKLRCRMGEAARRWVEENLSWHHHCCLSLDHRPARGLTTGPRNGTDVPIVVK</sequence>
<dbReference type="CDD" id="cd03801">
    <property type="entry name" value="GT4_PimA-like"/>
    <property type="match status" value="1"/>
</dbReference>
<dbReference type="Proteomes" id="UP000198925">
    <property type="component" value="Unassembled WGS sequence"/>
</dbReference>
<dbReference type="RefSeq" id="WP_090571162.1">
    <property type="nucleotide sequence ID" value="NZ_FMXZ01000037.1"/>
</dbReference>
<protein>
    <submittedName>
        <fullName evidence="3">Glycosyltransferase involved in cell wall bisynthesis</fullName>
    </submittedName>
</protein>
<feature type="domain" description="Glycosyl transferase family 1" evidence="1">
    <location>
        <begin position="184"/>
        <end position="349"/>
    </location>
</feature>
<keyword evidence="3" id="KW-0808">Transferase</keyword>
<dbReference type="GO" id="GO:0016758">
    <property type="term" value="F:hexosyltransferase activity"/>
    <property type="evidence" value="ECO:0007669"/>
    <property type="project" value="TreeGrafter"/>
</dbReference>
<dbReference type="STRING" id="938405.SAMN02927895_05396"/>
<name>A0A1G7CG07_9PROT</name>
<dbReference type="PANTHER" id="PTHR45947:SF3">
    <property type="entry name" value="SULFOQUINOVOSYL TRANSFERASE SQD2"/>
    <property type="match status" value="1"/>
</dbReference>
<evidence type="ECO:0000259" key="1">
    <source>
        <dbReference type="Pfam" id="PF00534"/>
    </source>
</evidence>
<dbReference type="Pfam" id="PF13439">
    <property type="entry name" value="Glyco_transf_4"/>
    <property type="match status" value="1"/>
</dbReference>
<dbReference type="InterPro" id="IPR028098">
    <property type="entry name" value="Glyco_trans_4-like_N"/>
</dbReference>
<proteinExistence type="predicted"/>
<gene>
    <name evidence="3" type="ORF">SAMN04487779_10324</name>
</gene>
<organism evidence="3 4">
    <name type="scientific">Belnapia rosea</name>
    <dbReference type="NCBI Taxonomy" id="938405"/>
    <lineage>
        <taxon>Bacteria</taxon>
        <taxon>Pseudomonadati</taxon>
        <taxon>Pseudomonadota</taxon>
        <taxon>Alphaproteobacteria</taxon>
        <taxon>Acetobacterales</taxon>
        <taxon>Roseomonadaceae</taxon>
        <taxon>Belnapia</taxon>
    </lineage>
</organism>
<evidence type="ECO:0000259" key="2">
    <source>
        <dbReference type="Pfam" id="PF13439"/>
    </source>
</evidence>
<dbReference type="InterPro" id="IPR001296">
    <property type="entry name" value="Glyco_trans_1"/>
</dbReference>
<feature type="domain" description="Glycosyltransferase subfamily 4-like N-terminal" evidence="2">
    <location>
        <begin position="20"/>
        <end position="171"/>
    </location>
</feature>
<evidence type="ECO:0000313" key="4">
    <source>
        <dbReference type="Proteomes" id="UP000198925"/>
    </source>
</evidence>
<keyword evidence="4" id="KW-1185">Reference proteome</keyword>
<dbReference type="InterPro" id="IPR050194">
    <property type="entry name" value="Glycosyltransferase_grp1"/>
</dbReference>
<evidence type="ECO:0000313" key="3">
    <source>
        <dbReference type="EMBL" id="SDE38324.1"/>
    </source>
</evidence>